<dbReference type="Proteomes" id="UP000193411">
    <property type="component" value="Unassembled WGS sequence"/>
</dbReference>
<comment type="caution">
    <text evidence="1">The sequence shown here is derived from an EMBL/GenBank/DDBJ whole genome shotgun (WGS) entry which is preliminary data.</text>
</comment>
<keyword evidence="2" id="KW-1185">Reference proteome</keyword>
<protein>
    <submittedName>
        <fullName evidence="1">Uncharacterized protein</fullName>
    </submittedName>
</protein>
<name>A0A1Y2HJV6_9FUNG</name>
<dbReference type="AlphaFoldDB" id="A0A1Y2HJV6"/>
<sequence length="95" mass="10338">MDALVNTTLQANPSKVKWRDKHTPRIGSCQSPLKGYRADRLVERSGTKRGAGRACGRAIKTTRPWFGFGCSLAVCCAIKQCCTGRQAAGLRSPTR</sequence>
<accession>A0A1Y2HJV6</accession>
<reference evidence="1 2" key="1">
    <citation type="submission" date="2016-07" db="EMBL/GenBank/DDBJ databases">
        <title>Pervasive Adenine N6-methylation of Active Genes in Fungi.</title>
        <authorList>
            <consortium name="DOE Joint Genome Institute"/>
            <person name="Mondo S.J."/>
            <person name="Dannebaum R.O."/>
            <person name="Kuo R.C."/>
            <person name="Labutti K."/>
            <person name="Haridas S."/>
            <person name="Kuo A."/>
            <person name="Salamov A."/>
            <person name="Ahrendt S.R."/>
            <person name="Lipzen A."/>
            <person name="Sullivan W."/>
            <person name="Andreopoulos W.B."/>
            <person name="Clum A."/>
            <person name="Lindquist E."/>
            <person name="Daum C."/>
            <person name="Ramamoorthy G.K."/>
            <person name="Gryganskyi A."/>
            <person name="Culley D."/>
            <person name="Magnuson J.K."/>
            <person name="James T.Y."/>
            <person name="O'Malley M.A."/>
            <person name="Stajich J.E."/>
            <person name="Spatafora J.W."/>
            <person name="Visel A."/>
            <person name="Grigoriev I.V."/>
        </authorList>
    </citation>
    <scope>NUCLEOTIDE SEQUENCE [LARGE SCALE GENOMIC DNA]</scope>
    <source>
        <strain evidence="1 2">PL171</strain>
    </source>
</reference>
<organism evidence="1 2">
    <name type="scientific">Catenaria anguillulae PL171</name>
    <dbReference type="NCBI Taxonomy" id="765915"/>
    <lineage>
        <taxon>Eukaryota</taxon>
        <taxon>Fungi</taxon>
        <taxon>Fungi incertae sedis</taxon>
        <taxon>Blastocladiomycota</taxon>
        <taxon>Blastocladiomycetes</taxon>
        <taxon>Blastocladiales</taxon>
        <taxon>Catenariaceae</taxon>
        <taxon>Catenaria</taxon>
    </lineage>
</organism>
<proteinExistence type="predicted"/>
<evidence type="ECO:0000313" key="1">
    <source>
        <dbReference type="EMBL" id="ORZ34131.1"/>
    </source>
</evidence>
<evidence type="ECO:0000313" key="2">
    <source>
        <dbReference type="Proteomes" id="UP000193411"/>
    </source>
</evidence>
<dbReference type="EMBL" id="MCFL01000031">
    <property type="protein sequence ID" value="ORZ34131.1"/>
    <property type="molecule type" value="Genomic_DNA"/>
</dbReference>
<gene>
    <name evidence="1" type="ORF">BCR44DRAFT_1437167</name>
</gene>